<dbReference type="PANTHER" id="PTHR12548">
    <property type="entry name" value="TRANSCRIPTION FACTOR DP"/>
    <property type="match status" value="1"/>
</dbReference>
<sequence>MTSPSAPTSASTNCHLQTRVPTMRATSTHAPPSNLRSITLNLIYKLRTTRLKTAQQLANELAKDCCPNSAHSTWSFTNGRVANASLSATNSRNLRRRVYDALQVLRALHLTQAFPSVRWNFVSSDHNDGNTEVIVLERLTRLVRARIERKRKNVKQLSKMTASLFHVIERNRRLACAEGPRQKQSRIELPFFVLRSKCSTELRAECSVDARWLGIGLSAPFQVINDVGIIMRLFCLRASAMPQVVR</sequence>
<dbReference type="Gene3D" id="1.20.140.80">
    <property type="entry name" value="Transcription factor DP"/>
    <property type="match status" value="1"/>
</dbReference>
<feature type="domain" description="Transcription factor DP C-terminal" evidence="6">
    <location>
        <begin position="136"/>
        <end position="233"/>
    </location>
</feature>
<protein>
    <submittedName>
        <fullName evidence="7">Transcription factor dpl-1</fullName>
    </submittedName>
</protein>
<evidence type="ECO:0000256" key="2">
    <source>
        <dbReference type="ARBA" id="ARBA00023015"/>
    </source>
</evidence>
<dbReference type="Pfam" id="PF08781">
    <property type="entry name" value="DP"/>
    <property type="match status" value="1"/>
</dbReference>
<dbReference type="InterPro" id="IPR015648">
    <property type="entry name" value="Transcrpt_fac_DP"/>
</dbReference>
<evidence type="ECO:0000259" key="6">
    <source>
        <dbReference type="Pfam" id="PF08781"/>
    </source>
</evidence>
<dbReference type="GO" id="GO:0051726">
    <property type="term" value="P:regulation of cell cycle"/>
    <property type="evidence" value="ECO:0007669"/>
    <property type="project" value="InterPro"/>
</dbReference>
<accession>A0A2V3IXY4</accession>
<dbReference type="GO" id="GO:0000981">
    <property type="term" value="F:DNA-binding transcription factor activity, RNA polymerase II-specific"/>
    <property type="evidence" value="ECO:0007669"/>
    <property type="project" value="TreeGrafter"/>
</dbReference>
<evidence type="ECO:0000256" key="5">
    <source>
        <dbReference type="SAM" id="MobiDB-lite"/>
    </source>
</evidence>
<comment type="caution">
    <text evidence="7">The sequence shown here is derived from an EMBL/GenBank/DDBJ whole genome shotgun (WGS) entry which is preliminary data.</text>
</comment>
<dbReference type="STRING" id="448386.A0A2V3IXY4"/>
<dbReference type="Gene3D" id="1.10.10.10">
    <property type="entry name" value="Winged helix-like DNA-binding domain superfamily/Winged helix DNA-binding domain"/>
    <property type="match status" value="1"/>
</dbReference>
<dbReference type="GO" id="GO:0005667">
    <property type="term" value="C:transcription regulator complex"/>
    <property type="evidence" value="ECO:0007669"/>
    <property type="project" value="InterPro"/>
</dbReference>
<evidence type="ECO:0000256" key="1">
    <source>
        <dbReference type="ARBA" id="ARBA00010940"/>
    </source>
</evidence>
<evidence type="ECO:0000256" key="4">
    <source>
        <dbReference type="ARBA" id="ARBA00023163"/>
    </source>
</evidence>
<dbReference type="OrthoDB" id="552115at2759"/>
<dbReference type="EMBL" id="NBIV01000030">
    <property type="protein sequence ID" value="PXF47008.1"/>
    <property type="molecule type" value="Genomic_DNA"/>
</dbReference>
<evidence type="ECO:0000256" key="3">
    <source>
        <dbReference type="ARBA" id="ARBA00023125"/>
    </source>
</evidence>
<keyword evidence="3" id="KW-0238">DNA-binding</keyword>
<feature type="region of interest" description="Disordered" evidence="5">
    <location>
        <begin position="1"/>
        <end position="31"/>
    </location>
</feature>
<dbReference type="PANTHER" id="PTHR12548:SF9">
    <property type="entry name" value="TRANSCRIPTION FACTOR DP"/>
    <property type="match status" value="1"/>
</dbReference>
<dbReference type="GO" id="GO:0000977">
    <property type="term" value="F:RNA polymerase II transcription regulatory region sequence-specific DNA binding"/>
    <property type="evidence" value="ECO:0007669"/>
    <property type="project" value="TreeGrafter"/>
</dbReference>
<reference evidence="7 8" key="1">
    <citation type="journal article" date="2018" name="Mol. Biol. Evol.">
        <title>Analysis of the draft genome of the red seaweed Gracilariopsis chorda provides insights into genome size evolution in Rhodophyta.</title>
        <authorList>
            <person name="Lee J."/>
            <person name="Yang E.C."/>
            <person name="Graf L."/>
            <person name="Yang J.H."/>
            <person name="Qiu H."/>
            <person name="Zel Zion U."/>
            <person name="Chan C.X."/>
            <person name="Stephens T.G."/>
            <person name="Weber A.P.M."/>
            <person name="Boo G.H."/>
            <person name="Boo S.M."/>
            <person name="Kim K.M."/>
            <person name="Shin Y."/>
            <person name="Jung M."/>
            <person name="Lee S.J."/>
            <person name="Yim H.S."/>
            <person name="Lee J.H."/>
            <person name="Bhattacharya D."/>
            <person name="Yoon H.S."/>
        </authorList>
    </citation>
    <scope>NUCLEOTIDE SEQUENCE [LARGE SCALE GENOMIC DNA]</scope>
    <source>
        <strain evidence="7 8">SKKU-2015</strain>
        <tissue evidence="7">Whole body</tissue>
    </source>
</reference>
<feature type="compositionally biased region" description="Low complexity" evidence="5">
    <location>
        <begin position="1"/>
        <end position="12"/>
    </location>
</feature>
<feature type="compositionally biased region" description="Polar residues" evidence="5">
    <location>
        <begin position="13"/>
        <end position="31"/>
    </location>
</feature>
<gene>
    <name evidence="7" type="ORF">BWQ96_03198</name>
</gene>
<evidence type="ECO:0000313" key="8">
    <source>
        <dbReference type="Proteomes" id="UP000247409"/>
    </source>
</evidence>
<dbReference type="Proteomes" id="UP000247409">
    <property type="component" value="Unassembled WGS sequence"/>
</dbReference>
<evidence type="ECO:0000313" key="7">
    <source>
        <dbReference type="EMBL" id="PXF47008.1"/>
    </source>
</evidence>
<dbReference type="SUPFAM" id="SSF144074">
    <property type="entry name" value="E2F-DP heterodimerization region"/>
    <property type="match status" value="1"/>
</dbReference>
<name>A0A2V3IXY4_9FLOR</name>
<keyword evidence="2" id="KW-0805">Transcription regulation</keyword>
<dbReference type="InterPro" id="IPR036388">
    <property type="entry name" value="WH-like_DNA-bd_sf"/>
</dbReference>
<proteinExistence type="inferred from homology"/>
<dbReference type="GO" id="GO:0005634">
    <property type="term" value="C:nucleus"/>
    <property type="evidence" value="ECO:0007669"/>
    <property type="project" value="TreeGrafter"/>
</dbReference>
<dbReference type="InterPro" id="IPR038168">
    <property type="entry name" value="TF_DP_C_sf"/>
</dbReference>
<organism evidence="7 8">
    <name type="scientific">Gracilariopsis chorda</name>
    <dbReference type="NCBI Taxonomy" id="448386"/>
    <lineage>
        <taxon>Eukaryota</taxon>
        <taxon>Rhodophyta</taxon>
        <taxon>Florideophyceae</taxon>
        <taxon>Rhodymeniophycidae</taxon>
        <taxon>Gracilariales</taxon>
        <taxon>Gracilariaceae</taxon>
        <taxon>Gracilariopsis</taxon>
    </lineage>
</organism>
<comment type="similarity">
    <text evidence="1">Belongs to the E2F/DP family.</text>
</comment>
<dbReference type="InterPro" id="IPR037241">
    <property type="entry name" value="E2F-DP_heterodim"/>
</dbReference>
<dbReference type="InterPro" id="IPR014889">
    <property type="entry name" value="Transc_factor_DP_C"/>
</dbReference>
<keyword evidence="8" id="KW-1185">Reference proteome</keyword>
<dbReference type="AlphaFoldDB" id="A0A2V3IXY4"/>
<keyword evidence="4" id="KW-0804">Transcription</keyword>